<keyword evidence="10" id="KW-0812">Transmembrane</keyword>
<dbReference type="SUPFAM" id="SSF55874">
    <property type="entry name" value="ATPase domain of HSP90 chaperone/DNA topoisomerase II/histidine kinase"/>
    <property type="match status" value="1"/>
</dbReference>
<dbReference type="EC" id="2.7.13.3" evidence="2"/>
<keyword evidence="10" id="KW-1133">Transmembrane helix</keyword>
<dbReference type="Gene3D" id="3.30.450.20">
    <property type="entry name" value="PAS domain"/>
    <property type="match status" value="1"/>
</dbReference>
<evidence type="ECO:0000256" key="5">
    <source>
        <dbReference type="ARBA" id="ARBA00022741"/>
    </source>
</evidence>
<dbReference type="InterPro" id="IPR001638">
    <property type="entry name" value="Solute-binding_3/MltF_N"/>
</dbReference>
<dbReference type="Pfam" id="PF00989">
    <property type="entry name" value="PAS"/>
    <property type="match status" value="1"/>
</dbReference>
<dbReference type="SMART" id="SM00388">
    <property type="entry name" value="HisKA"/>
    <property type="match status" value="1"/>
</dbReference>
<dbReference type="NCBIfam" id="TIGR00229">
    <property type="entry name" value="sensory_box"/>
    <property type="match status" value="1"/>
</dbReference>
<dbReference type="InterPro" id="IPR004358">
    <property type="entry name" value="Sig_transdc_His_kin-like_C"/>
</dbReference>
<evidence type="ECO:0000256" key="1">
    <source>
        <dbReference type="ARBA" id="ARBA00000085"/>
    </source>
</evidence>
<dbReference type="KEGG" id="pfer:IRI77_05795"/>
<dbReference type="Pfam" id="PF00497">
    <property type="entry name" value="SBP_bac_3"/>
    <property type="match status" value="1"/>
</dbReference>
<dbReference type="PRINTS" id="PR00344">
    <property type="entry name" value="BCTRLSENSOR"/>
</dbReference>
<dbReference type="InterPro" id="IPR001789">
    <property type="entry name" value="Sig_transdc_resp-reg_receiver"/>
</dbReference>
<dbReference type="PROSITE" id="PS50113">
    <property type="entry name" value="PAC"/>
    <property type="match status" value="1"/>
</dbReference>
<protein>
    <recommendedName>
        <fullName evidence="2">histidine kinase</fullName>
        <ecNumber evidence="2">2.7.13.3</ecNumber>
    </recommendedName>
</protein>
<dbReference type="SMART" id="SM00091">
    <property type="entry name" value="PAS"/>
    <property type="match status" value="1"/>
</dbReference>
<dbReference type="Gene3D" id="3.40.190.10">
    <property type="entry name" value="Periplasmic binding protein-like II"/>
    <property type="match status" value="2"/>
</dbReference>
<evidence type="ECO:0000256" key="7">
    <source>
        <dbReference type="ARBA" id="ARBA00022840"/>
    </source>
</evidence>
<dbReference type="PANTHER" id="PTHR43065:SF42">
    <property type="entry name" value="TWO-COMPONENT SENSOR PPRA"/>
    <property type="match status" value="1"/>
</dbReference>
<dbReference type="SUPFAM" id="SSF47384">
    <property type="entry name" value="Homodimeric domain of signal transducing histidine kinase"/>
    <property type="match status" value="1"/>
</dbReference>
<dbReference type="Proteomes" id="UP000593892">
    <property type="component" value="Chromosome"/>
</dbReference>
<feature type="domain" description="PAC" evidence="14">
    <location>
        <begin position="363"/>
        <end position="413"/>
    </location>
</feature>
<dbReference type="GO" id="GO:0000155">
    <property type="term" value="F:phosphorelay sensor kinase activity"/>
    <property type="evidence" value="ECO:0007669"/>
    <property type="project" value="InterPro"/>
</dbReference>
<dbReference type="InterPro" id="IPR003594">
    <property type="entry name" value="HATPase_dom"/>
</dbReference>
<proteinExistence type="predicted"/>
<dbReference type="Pfam" id="PF00512">
    <property type="entry name" value="HisKA"/>
    <property type="match status" value="1"/>
</dbReference>
<dbReference type="InterPro" id="IPR036097">
    <property type="entry name" value="HisK_dim/P_sf"/>
</dbReference>
<feature type="domain" description="Histidine kinase" evidence="11">
    <location>
        <begin position="426"/>
        <end position="649"/>
    </location>
</feature>
<keyword evidence="6" id="KW-0418">Kinase</keyword>
<evidence type="ECO:0000256" key="9">
    <source>
        <dbReference type="PROSITE-ProRule" id="PRU00169"/>
    </source>
</evidence>
<dbReference type="PROSITE" id="PS50112">
    <property type="entry name" value="PAS"/>
    <property type="match status" value="1"/>
</dbReference>
<keyword evidence="5" id="KW-0547">Nucleotide-binding</keyword>
<keyword evidence="3 9" id="KW-0597">Phosphoprotein</keyword>
<dbReference type="Gene3D" id="3.30.565.10">
    <property type="entry name" value="Histidine kinase-like ATPase, C-terminal domain"/>
    <property type="match status" value="1"/>
</dbReference>
<keyword evidence="10" id="KW-0472">Membrane</keyword>
<evidence type="ECO:0000259" key="12">
    <source>
        <dbReference type="PROSITE" id="PS50110"/>
    </source>
</evidence>
<keyword evidence="7" id="KW-0067">ATP-binding</keyword>
<dbReference type="AlphaFoldDB" id="A0A7S7NTC9"/>
<dbReference type="InterPro" id="IPR000014">
    <property type="entry name" value="PAS"/>
</dbReference>
<evidence type="ECO:0000256" key="6">
    <source>
        <dbReference type="ARBA" id="ARBA00022777"/>
    </source>
</evidence>
<organism evidence="15 16">
    <name type="scientific">Paludibaculum fermentans</name>
    <dbReference type="NCBI Taxonomy" id="1473598"/>
    <lineage>
        <taxon>Bacteria</taxon>
        <taxon>Pseudomonadati</taxon>
        <taxon>Acidobacteriota</taxon>
        <taxon>Terriglobia</taxon>
        <taxon>Bryobacterales</taxon>
        <taxon>Bryobacteraceae</taxon>
        <taxon>Paludibaculum</taxon>
    </lineage>
</organism>
<keyword evidence="8" id="KW-0902">Two-component regulatory system</keyword>
<dbReference type="InterPro" id="IPR005467">
    <property type="entry name" value="His_kinase_dom"/>
</dbReference>
<dbReference type="InterPro" id="IPR013767">
    <property type="entry name" value="PAS_fold"/>
</dbReference>
<sequence>MTVAYGSAPPMVGIDAAGKPTGFAVEMLQEAARREGIALVWKLGGSRTKNEEDLTQGSLDLILTGYSTPERRKRFFVSSSWWSTEIVILTPTSSNIRTTGDLKGKRLAMPSGPLPTLAAVFQGSEMMPEGSAVKAVEAACQGRADAAIIANIFVRDLLYAGDSACRGISLQTIDTKLQWEYALVARHAVAPEVQALRDRFEEMTSDGTMAALAASYPVISSRYAARMAGAMRDRYYLTVQRILIGAALLILVLAAIAIIRLNDSRRKLELANQALQRDLEMRMRVERALRESESRFRTLFENAPQGVIEFGQSGAILFANPRAATIFGRSSENLARIKFEELFPERFRPALPRLASGAVQPRDLQGLTILRQDGTELPVELSAAPIRANDEDLTLVFLLDISDRMSLEAQLRQAQKLESIGQLAGGVAHDFNNLLTVIGGNTDLARMCMESNEPAGPYLDQIARAATRATSLTRQLLSFARRQKVQPAKMNVNDGLRDVAKMLRRLIGEDVSLEMLLEARKALTYADPGQFEQVIVNLAINARDAMPNGGRLVLRTSDFHLDPGNLHELAGLSAGDYLLLAVSDTGEGMTPEVMTHIFEPFFTTKDVGKGTGLGLSTVYGIVKQCGGLISVYSEPGQGTSFKILLPVLETDVGEDERAPEAHRILKGSETILLAEDDEAVRKFVCGLLRLHGYQVVETADPNSALEAARQATGPIHLLLTDVVMPHMSGLELRARFSDLYPGVPVLLMSGYSARLRTQPLDAPSIEKPFSPAALLGRIRDLLDGVPESSSGH</sequence>
<evidence type="ECO:0000313" key="16">
    <source>
        <dbReference type="Proteomes" id="UP000593892"/>
    </source>
</evidence>
<dbReference type="SMART" id="SM00062">
    <property type="entry name" value="PBPb"/>
    <property type="match status" value="1"/>
</dbReference>
<dbReference type="InterPro" id="IPR011006">
    <property type="entry name" value="CheY-like_superfamily"/>
</dbReference>
<keyword evidence="16" id="KW-1185">Reference proteome</keyword>
<feature type="domain" description="Response regulatory" evidence="12">
    <location>
        <begin position="670"/>
        <end position="782"/>
    </location>
</feature>
<dbReference type="InterPro" id="IPR035965">
    <property type="entry name" value="PAS-like_dom_sf"/>
</dbReference>
<evidence type="ECO:0000256" key="4">
    <source>
        <dbReference type="ARBA" id="ARBA00022679"/>
    </source>
</evidence>
<dbReference type="CDD" id="cd00082">
    <property type="entry name" value="HisKA"/>
    <property type="match status" value="1"/>
</dbReference>
<dbReference type="SMART" id="SM00448">
    <property type="entry name" value="REC"/>
    <property type="match status" value="1"/>
</dbReference>
<dbReference type="PROSITE" id="PS50109">
    <property type="entry name" value="HIS_KIN"/>
    <property type="match status" value="1"/>
</dbReference>
<evidence type="ECO:0000256" key="8">
    <source>
        <dbReference type="ARBA" id="ARBA00023012"/>
    </source>
</evidence>
<feature type="transmembrane region" description="Helical" evidence="10">
    <location>
        <begin position="242"/>
        <end position="261"/>
    </location>
</feature>
<reference evidence="15 16" key="1">
    <citation type="submission" date="2020-10" db="EMBL/GenBank/DDBJ databases">
        <title>Complete genome sequence of Paludibaculum fermentans P105T, a facultatively anaerobic acidobacterium capable of dissimilatory Fe(III) reduction.</title>
        <authorList>
            <person name="Dedysh S.N."/>
            <person name="Beletsky A.V."/>
            <person name="Kulichevskaya I.S."/>
            <person name="Mardanov A.V."/>
            <person name="Ravin N.V."/>
        </authorList>
    </citation>
    <scope>NUCLEOTIDE SEQUENCE [LARGE SCALE GENOMIC DNA]</scope>
    <source>
        <strain evidence="15 16">P105</strain>
    </source>
</reference>
<dbReference type="SUPFAM" id="SSF55785">
    <property type="entry name" value="PYP-like sensor domain (PAS domain)"/>
    <property type="match status" value="1"/>
</dbReference>
<dbReference type="InterPro" id="IPR003661">
    <property type="entry name" value="HisK_dim/P_dom"/>
</dbReference>
<evidence type="ECO:0000259" key="13">
    <source>
        <dbReference type="PROSITE" id="PS50112"/>
    </source>
</evidence>
<dbReference type="CDD" id="cd00130">
    <property type="entry name" value="PAS"/>
    <property type="match status" value="1"/>
</dbReference>
<evidence type="ECO:0000259" key="11">
    <source>
        <dbReference type="PROSITE" id="PS50109"/>
    </source>
</evidence>
<evidence type="ECO:0000256" key="3">
    <source>
        <dbReference type="ARBA" id="ARBA00022553"/>
    </source>
</evidence>
<dbReference type="Gene3D" id="3.40.50.2300">
    <property type="match status" value="1"/>
</dbReference>
<dbReference type="RefSeq" id="WP_194451125.1">
    <property type="nucleotide sequence ID" value="NZ_CP063849.1"/>
</dbReference>
<evidence type="ECO:0000259" key="14">
    <source>
        <dbReference type="PROSITE" id="PS50113"/>
    </source>
</evidence>
<accession>A0A7S7NTC9</accession>
<dbReference type="PROSITE" id="PS50110">
    <property type="entry name" value="RESPONSE_REGULATORY"/>
    <property type="match status" value="1"/>
</dbReference>
<evidence type="ECO:0000256" key="2">
    <source>
        <dbReference type="ARBA" id="ARBA00012438"/>
    </source>
</evidence>
<dbReference type="EMBL" id="CP063849">
    <property type="protein sequence ID" value="QOY89463.1"/>
    <property type="molecule type" value="Genomic_DNA"/>
</dbReference>
<dbReference type="SMART" id="SM00387">
    <property type="entry name" value="HATPase_c"/>
    <property type="match status" value="1"/>
</dbReference>
<dbReference type="SUPFAM" id="SSF52172">
    <property type="entry name" value="CheY-like"/>
    <property type="match status" value="1"/>
</dbReference>
<dbReference type="InterPro" id="IPR036890">
    <property type="entry name" value="HATPase_C_sf"/>
</dbReference>
<name>A0A7S7NTC9_PALFE</name>
<dbReference type="PANTHER" id="PTHR43065">
    <property type="entry name" value="SENSOR HISTIDINE KINASE"/>
    <property type="match status" value="1"/>
</dbReference>
<dbReference type="Pfam" id="PF00072">
    <property type="entry name" value="Response_reg"/>
    <property type="match status" value="1"/>
</dbReference>
<dbReference type="Pfam" id="PF02518">
    <property type="entry name" value="HATPase_c"/>
    <property type="match status" value="1"/>
</dbReference>
<evidence type="ECO:0000313" key="15">
    <source>
        <dbReference type="EMBL" id="QOY89463.1"/>
    </source>
</evidence>
<dbReference type="InterPro" id="IPR000700">
    <property type="entry name" value="PAS-assoc_C"/>
</dbReference>
<evidence type="ECO:0000256" key="10">
    <source>
        <dbReference type="SAM" id="Phobius"/>
    </source>
</evidence>
<keyword evidence="4" id="KW-0808">Transferase</keyword>
<dbReference type="SUPFAM" id="SSF53850">
    <property type="entry name" value="Periplasmic binding protein-like II"/>
    <property type="match status" value="1"/>
</dbReference>
<comment type="catalytic activity">
    <reaction evidence="1">
        <text>ATP + protein L-histidine = ADP + protein N-phospho-L-histidine.</text>
        <dbReference type="EC" id="2.7.13.3"/>
    </reaction>
</comment>
<feature type="domain" description="PAS" evidence="13">
    <location>
        <begin position="292"/>
        <end position="334"/>
    </location>
</feature>
<gene>
    <name evidence="15" type="ORF">IRI77_05795</name>
</gene>
<feature type="modified residue" description="4-aspartylphosphate" evidence="9">
    <location>
        <position position="721"/>
    </location>
</feature>
<dbReference type="Gene3D" id="1.10.287.130">
    <property type="match status" value="1"/>
</dbReference>